<protein>
    <recommendedName>
        <fullName evidence="12">rRNA adenine N(6)-methyltransferase</fullName>
        <ecNumber evidence="12">2.1.1.-</ecNumber>
    </recommendedName>
</protein>
<keyword evidence="5 11" id="KW-0949">S-adenosyl-L-methionine</keyword>
<keyword evidence="4 11" id="KW-0808">Transferase</keyword>
<gene>
    <name evidence="15" type="ORF">EI555_015041</name>
</gene>
<dbReference type="InterPro" id="IPR029063">
    <property type="entry name" value="SAM-dependent_MTases_sf"/>
</dbReference>
<dbReference type="AlphaFoldDB" id="A0A4U1F856"/>
<evidence type="ECO:0000256" key="13">
    <source>
        <dbReference type="SAM" id="SignalP"/>
    </source>
</evidence>
<name>A0A4U1F856_MONMO</name>
<reference evidence="16" key="1">
    <citation type="journal article" date="2019" name="IScience">
        <title>Narwhal Genome Reveals Long-Term Low Genetic Diversity despite Current Large Abundance Size.</title>
        <authorList>
            <person name="Westbury M.V."/>
            <person name="Petersen B."/>
            <person name="Garde E."/>
            <person name="Heide-Jorgensen M.P."/>
            <person name="Lorenzen E.D."/>
        </authorList>
    </citation>
    <scope>NUCLEOTIDE SEQUENCE [LARGE SCALE GENOMIC DNA]</scope>
</reference>
<evidence type="ECO:0000256" key="8">
    <source>
        <dbReference type="ARBA" id="ARBA00023015"/>
    </source>
</evidence>
<keyword evidence="8" id="KW-0805">Transcription regulation</keyword>
<evidence type="ECO:0000256" key="6">
    <source>
        <dbReference type="ARBA" id="ARBA00022884"/>
    </source>
</evidence>
<evidence type="ECO:0000256" key="10">
    <source>
        <dbReference type="ARBA" id="ARBA00023163"/>
    </source>
</evidence>
<comment type="caution">
    <text evidence="15">The sequence shown here is derived from an EMBL/GenBank/DDBJ whole genome shotgun (WGS) entry which is preliminary data.</text>
</comment>
<evidence type="ECO:0000256" key="7">
    <source>
        <dbReference type="ARBA" id="ARBA00022946"/>
    </source>
</evidence>
<proteinExistence type="inferred from homology"/>
<keyword evidence="7" id="KW-0809">Transit peptide</keyword>
<feature type="binding site" evidence="11">
    <location>
        <position position="149"/>
    </location>
    <ligand>
        <name>S-adenosyl-L-methionine</name>
        <dbReference type="ChEBI" id="CHEBI:59789"/>
    </ligand>
</feature>
<dbReference type="GO" id="GO:0034246">
    <property type="term" value="F:mitochondrial transcription factor activity"/>
    <property type="evidence" value="ECO:0007669"/>
    <property type="project" value="TreeGrafter"/>
</dbReference>
<dbReference type="EC" id="2.1.1.-" evidence="12"/>
<dbReference type="Gene3D" id="3.40.50.150">
    <property type="entry name" value="Vaccinia Virus protein VP39"/>
    <property type="match status" value="1"/>
</dbReference>
<keyword evidence="6 11" id="KW-0694">RNA-binding</keyword>
<feature type="chain" id="PRO_5020215609" description="rRNA adenine N(6)-methyltransferase" evidence="13">
    <location>
        <begin position="21"/>
        <end position="318"/>
    </location>
</feature>
<evidence type="ECO:0000313" key="16">
    <source>
        <dbReference type="Proteomes" id="UP000308365"/>
    </source>
</evidence>
<dbReference type="SMART" id="SM00650">
    <property type="entry name" value="rADc"/>
    <property type="match status" value="1"/>
</dbReference>
<accession>A0A4U1F856</accession>
<evidence type="ECO:0000259" key="14">
    <source>
        <dbReference type="SMART" id="SM00650"/>
    </source>
</evidence>
<dbReference type="GO" id="GO:0006391">
    <property type="term" value="P:transcription initiation at mitochondrial promoter"/>
    <property type="evidence" value="ECO:0007669"/>
    <property type="project" value="TreeGrafter"/>
</dbReference>
<keyword evidence="9" id="KW-0496">Mitochondrion</keyword>
<comment type="caution">
    <text evidence="11">Lacks conserved residue(s) required for the propagation of feature annotation.</text>
</comment>
<dbReference type="GO" id="GO:0005759">
    <property type="term" value="C:mitochondrial matrix"/>
    <property type="evidence" value="ECO:0007669"/>
    <property type="project" value="TreeGrafter"/>
</dbReference>
<feature type="binding site" evidence="11">
    <location>
        <position position="123"/>
    </location>
    <ligand>
        <name>S-adenosyl-L-methionine</name>
        <dbReference type="ChEBI" id="CHEBI:59789"/>
    </ligand>
</feature>
<dbReference type="PANTHER" id="PTHR11727">
    <property type="entry name" value="DIMETHYLADENOSINE TRANSFERASE"/>
    <property type="match status" value="1"/>
</dbReference>
<organism evidence="15 16">
    <name type="scientific">Monodon monoceros</name>
    <name type="common">Narwhal</name>
    <name type="synonym">Ceratodon monodon</name>
    <dbReference type="NCBI Taxonomy" id="40151"/>
    <lineage>
        <taxon>Eukaryota</taxon>
        <taxon>Metazoa</taxon>
        <taxon>Chordata</taxon>
        <taxon>Craniata</taxon>
        <taxon>Vertebrata</taxon>
        <taxon>Euteleostomi</taxon>
        <taxon>Mammalia</taxon>
        <taxon>Eutheria</taxon>
        <taxon>Laurasiatheria</taxon>
        <taxon>Artiodactyla</taxon>
        <taxon>Whippomorpha</taxon>
        <taxon>Cetacea</taxon>
        <taxon>Odontoceti</taxon>
        <taxon>Monodontidae</taxon>
        <taxon>Monodon</taxon>
    </lineage>
</organism>
<evidence type="ECO:0000256" key="3">
    <source>
        <dbReference type="ARBA" id="ARBA00022603"/>
    </source>
</evidence>
<dbReference type="GO" id="GO:0000179">
    <property type="term" value="F:rRNA (adenine-N6,N6-)-dimethyltransferase activity"/>
    <property type="evidence" value="ECO:0007669"/>
    <property type="project" value="UniProtKB-UniRule"/>
</dbReference>
<dbReference type="PIRSF" id="PIRSF027833">
    <property type="entry name" value="MtTFB2"/>
    <property type="match status" value="1"/>
</dbReference>
<evidence type="ECO:0000256" key="2">
    <source>
        <dbReference type="ARBA" id="ARBA00022552"/>
    </source>
</evidence>
<dbReference type="InterPro" id="IPR020598">
    <property type="entry name" value="rRNA_Ade_methylase_Trfase_N"/>
</dbReference>
<comment type="subcellular location">
    <subcellularLocation>
        <location evidence="1">Mitochondrion</location>
    </subcellularLocation>
</comment>
<sequence length="318" mass="36304">MWVPGVGLLSRLMLSALTRAGRFCILKSGAVRLMDVPAVNRRGLSDYYPHLMPSVGFGKSSSRVYRCRSETKRYITSPRVAETLVRILRGKRKSCQLFLECNPGPGILTRALLESGAKVIALESDETFIPQLKSLGKKVNGRLEVVYCDFFKLDPRSRGILTPPVMTSDMLFQYLGIEAQPWSKGAPLKAIGILPPKNERSALWKLLHDLYSCTSIYKYGRLELNLFITEKECRKPPLSILTDSCYDKELSTFTLYLFCSSLSPIDAMHILKQIKKNKDVKVIDMYPEDFQHLFETIECSKDDNYKWLYDDFMEDVII</sequence>
<dbReference type="EMBL" id="RWIC01000309">
    <property type="protein sequence ID" value="TKC45701.1"/>
    <property type="molecule type" value="Genomic_DNA"/>
</dbReference>
<dbReference type="GO" id="GO:0003723">
    <property type="term" value="F:RNA binding"/>
    <property type="evidence" value="ECO:0007669"/>
    <property type="project" value="UniProtKB-UniRule"/>
</dbReference>
<evidence type="ECO:0000313" key="15">
    <source>
        <dbReference type="EMBL" id="TKC45701.1"/>
    </source>
</evidence>
<evidence type="ECO:0000256" key="5">
    <source>
        <dbReference type="ARBA" id="ARBA00022691"/>
    </source>
</evidence>
<evidence type="ECO:0000256" key="1">
    <source>
        <dbReference type="ARBA" id="ARBA00004173"/>
    </source>
</evidence>
<feature type="signal peptide" evidence="13">
    <location>
        <begin position="1"/>
        <end position="20"/>
    </location>
</feature>
<dbReference type="PROSITE" id="PS51689">
    <property type="entry name" value="SAM_RNA_A_N6_MT"/>
    <property type="match status" value="1"/>
</dbReference>
<dbReference type="PANTHER" id="PTHR11727:SF13">
    <property type="entry name" value="DIMETHYLADENOSINE TRANSFERASE 2, MITOCHONDRIAL"/>
    <property type="match status" value="1"/>
</dbReference>
<dbReference type="InterPro" id="IPR001737">
    <property type="entry name" value="KsgA/Erm"/>
</dbReference>
<feature type="domain" description="Ribosomal RNA adenine methylase transferase N-terminal" evidence="14">
    <location>
        <begin position="80"/>
        <end position="198"/>
    </location>
</feature>
<evidence type="ECO:0000256" key="9">
    <source>
        <dbReference type="ARBA" id="ARBA00023128"/>
    </source>
</evidence>
<evidence type="ECO:0000256" key="4">
    <source>
        <dbReference type="ARBA" id="ARBA00022679"/>
    </source>
</evidence>
<evidence type="ECO:0000256" key="12">
    <source>
        <dbReference type="RuleBase" id="RU362106"/>
    </source>
</evidence>
<dbReference type="Proteomes" id="UP000308365">
    <property type="component" value="Unassembled WGS sequence"/>
</dbReference>
<comment type="similarity">
    <text evidence="11 12">Belongs to the class I-like SAM-binding methyltransferase superfamily. rRNA adenine N(6)-methyltransferase family.</text>
</comment>
<keyword evidence="10" id="KW-0804">Transcription</keyword>
<evidence type="ECO:0000256" key="11">
    <source>
        <dbReference type="PROSITE-ProRule" id="PRU01026"/>
    </source>
</evidence>
<keyword evidence="13" id="KW-0732">Signal</keyword>
<dbReference type="Pfam" id="PF00398">
    <property type="entry name" value="RrnaAD"/>
    <property type="match status" value="1"/>
</dbReference>
<dbReference type="SUPFAM" id="SSF53335">
    <property type="entry name" value="S-adenosyl-L-methionine-dependent methyltransferases"/>
    <property type="match status" value="1"/>
</dbReference>
<feature type="binding site" evidence="11">
    <location>
        <position position="75"/>
    </location>
    <ligand>
        <name>S-adenosyl-L-methionine</name>
        <dbReference type="ChEBI" id="CHEBI:59789"/>
    </ligand>
</feature>
<keyword evidence="2 12" id="KW-0698">rRNA processing</keyword>
<keyword evidence="3 11" id="KW-0489">Methyltransferase</keyword>